<protein>
    <recommendedName>
        <fullName evidence="11">Potassium channel domain-containing protein</fullName>
    </recommendedName>
</protein>
<evidence type="ECO:0000256" key="7">
    <source>
        <dbReference type="ARBA" id="ARBA00023303"/>
    </source>
</evidence>
<feature type="transmembrane region" description="Helical" evidence="10">
    <location>
        <begin position="433"/>
        <end position="450"/>
    </location>
</feature>
<feature type="transmembrane region" description="Helical" evidence="10">
    <location>
        <begin position="400"/>
        <end position="421"/>
    </location>
</feature>
<comment type="similarity">
    <text evidence="8">Belongs to the two pore domain potassium channel (TC 1.A.1.8) family.</text>
</comment>
<feature type="transmembrane region" description="Helical" evidence="10">
    <location>
        <begin position="241"/>
        <end position="259"/>
    </location>
</feature>
<feature type="region of interest" description="Disordered" evidence="9">
    <location>
        <begin position="664"/>
        <end position="693"/>
    </location>
</feature>
<keyword evidence="2 8" id="KW-0813">Transport</keyword>
<comment type="subcellular location">
    <subcellularLocation>
        <location evidence="1">Membrane</location>
        <topology evidence="1">Multi-pass membrane protein</topology>
    </subcellularLocation>
</comment>
<keyword evidence="4 10" id="KW-1133">Transmembrane helix</keyword>
<dbReference type="OrthoDB" id="297496at2759"/>
<accession>A0A7U3SMR0</accession>
<dbReference type="Proteomes" id="UP000594364">
    <property type="component" value="Chromosome 5"/>
</dbReference>
<keyword evidence="7 8" id="KW-0407">Ion channel</keyword>
<dbReference type="PANTHER" id="PTHR11003">
    <property type="entry name" value="POTASSIUM CHANNEL, SUBFAMILY K"/>
    <property type="match status" value="1"/>
</dbReference>
<feature type="domain" description="Potassium channel" evidence="11">
    <location>
        <begin position="247"/>
        <end position="319"/>
    </location>
</feature>
<keyword evidence="5 8" id="KW-0406">Ion transport</keyword>
<dbReference type="SUPFAM" id="SSF81324">
    <property type="entry name" value="Voltage-gated potassium channels"/>
    <property type="match status" value="2"/>
</dbReference>
<evidence type="ECO:0000256" key="9">
    <source>
        <dbReference type="SAM" id="MobiDB-lite"/>
    </source>
</evidence>
<dbReference type="GO" id="GO:0030322">
    <property type="term" value="P:stabilization of membrane potential"/>
    <property type="evidence" value="ECO:0007669"/>
    <property type="project" value="TreeGrafter"/>
</dbReference>
<reference evidence="12 13" key="1">
    <citation type="journal article" date="2018" name="PLoS Genet.">
        <title>Repeat elements organise 3D genome structure and mediate transcription in the filamentous fungus Epichloe festucae.</title>
        <authorList>
            <person name="Winter D.J."/>
            <person name="Ganley A.R.D."/>
            <person name="Young C.A."/>
            <person name="Liachko I."/>
            <person name="Schardl C.L."/>
            <person name="Dupont P.Y."/>
            <person name="Berry D."/>
            <person name="Ram A."/>
            <person name="Scott B."/>
            <person name="Cox M.P."/>
        </authorList>
    </citation>
    <scope>NUCLEOTIDE SEQUENCE [LARGE SCALE GENOMIC DNA]</scope>
    <source>
        <strain evidence="12 13">Fl1</strain>
    </source>
</reference>
<dbReference type="GO" id="GO:0005886">
    <property type="term" value="C:plasma membrane"/>
    <property type="evidence" value="ECO:0007669"/>
    <property type="project" value="TreeGrafter"/>
</dbReference>
<evidence type="ECO:0000256" key="2">
    <source>
        <dbReference type="ARBA" id="ARBA00022448"/>
    </source>
</evidence>
<keyword evidence="13" id="KW-1185">Reference proteome</keyword>
<evidence type="ECO:0000313" key="12">
    <source>
        <dbReference type="EMBL" id="QPH11015.1"/>
    </source>
</evidence>
<evidence type="ECO:0000256" key="5">
    <source>
        <dbReference type="ARBA" id="ARBA00023065"/>
    </source>
</evidence>
<evidence type="ECO:0000256" key="8">
    <source>
        <dbReference type="RuleBase" id="RU003857"/>
    </source>
</evidence>
<evidence type="ECO:0000256" key="3">
    <source>
        <dbReference type="ARBA" id="ARBA00022692"/>
    </source>
</evidence>
<evidence type="ECO:0000256" key="10">
    <source>
        <dbReference type="SAM" id="Phobius"/>
    </source>
</evidence>
<dbReference type="EMBL" id="CP031389">
    <property type="protein sequence ID" value="QPH11015.1"/>
    <property type="molecule type" value="Genomic_DNA"/>
</dbReference>
<evidence type="ECO:0000313" key="13">
    <source>
        <dbReference type="Proteomes" id="UP000594364"/>
    </source>
</evidence>
<dbReference type="FunFam" id="1.10.287.70:FF:000182">
    <property type="entry name" value="Outward-rectifier potassium channel TOK1"/>
    <property type="match status" value="1"/>
</dbReference>
<evidence type="ECO:0000259" key="11">
    <source>
        <dbReference type="Pfam" id="PF07885"/>
    </source>
</evidence>
<proteinExistence type="inferred from homology"/>
<sequence>MDDGQHEGAIERHAEAAENDIEKTTSSQSDVDYSRELRPQNDLAHLVPRYNFRPTQAAFAAQSMHTHMFRVSRWWFASSAFPMIAATLGPVASAFSICALGSKWRLHITPGKSIHQATFIDDPAWLTIVNAIQLAMALVSNAFLLLNMTKRVRFSIAQPITIVGWYISAVCLMALNATAAGPLIAGLDPPQDYVWSQAFYYGIWAAILYFVDASLMMVTFWGASSGHYAKDFNLTPSQRTLMLQTILFLMYLLLGALIFSEMERWNYLDAVYWANVTLFTVGFGDFAASTKLGRAFILPYALIGVISLGLVISSIRSMILERGRRRVDARMEEKNRRRIIRAMTKRGHDEILSPIHSNTDSNGDAESLNSHLPHNEFDRRRTEFLLMRKIQQQASVRRKWMAMIISGSVWILLWLVGAVIFKQCEKPYQQWTYFDAFYFCFLSFTTIGYGDLTPQSPAGKSFFVFWSLLALPTMTVLISNAGDTVVKFVRDATIRVGSITILPGEEGFAGNVKYVANRLSFGRFFRNATNAIREREMQKRQGKRPLSIAGFDLNDVNDTTKKRKQSGSSSSSASHALHDYEDERQGKHKFCKPAAIPVGRPSLSQVRHHLDDLPTGADLHLLLVKEIQLVSQHLREPEPRRYTFEEWAWYLGLIGEDERDPMRHKKVVPEEKHRWRGRKKRHNNRQEDKDAESQFADELHLHPENAPPGAVAAATELGMVHSGRFKWSWVGMRSPLVGGQEESEWILDKLMERLQESLWETKVDEDADM</sequence>
<dbReference type="PANTHER" id="PTHR11003:SF342">
    <property type="entry name" value="OUTWARD-RECTIFIER POTASSIUM CHANNEL TOK1"/>
    <property type="match status" value="1"/>
</dbReference>
<feature type="transmembrane region" description="Helical" evidence="10">
    <location>
        <begin position="462"/>
        <end position="482"/>
    </location>
</feature>
<dbReference type="InterPro" id="IPR013099">
    <property type="entry name" value="K_chnl_dom"/>
</dbReference>
<keyword evidence="3 8" id="KW-0812">Transmembrane</keyword>
<dbReference type="InterPro" id="IPR003280">
    <property type="entry name" value="2pore_dom_K_chnl"/>
</dbReference>
<feature type="transmembrane region" description="Helical" evidence="10">
    <location>
        <begin position="295"/>
        <end position="315"/>
    </location>
</feature>
<dbReference type="GO" id="GO:0022841">
    <property type="term" value="F:potassium ion leak channel activity"/>
    <property type="evidence" value="ECO:0007669"/>
    <property type="project" value="TreeGrafter"/>
</dbReference>
<feature type="domain" description="Potassium channel" evidence="11">
    <location>
        <begin position="410"/>
        <end position="486"/>
    </location>
</feature>
<gene>
    <name evidence="12" type="ORF">C2857_002576</name>
</gene>
<feature type="transmembrane region" description="Helical" evidence="10">
    <location>
        <begin position="74"/>
        <end position="102"/>
    </location>
</feature>
<dbReference type="Gene3D" id="1.10.287.70">
    <property type="match status" value="2"/>
</dbReference>
<feature type="transmembrane region" description="Helical" evidence="10">
    <location>
        <begin position="123"/>
        <end position="145"/>
    </location>
</feature>
<feature type="transmembrane region" description="Helical" evidence="10">
    <location>
        <begin position="165"/>
        <end position="187"/>
    </location>
</feature>
<keyword evidence="6 10" id="KW-0472">Membrane</keyword>
<feature type="compositionally biased region" description="Basic and acidic residues" evidence="9">
    <location>
        <begin position="684"/>
        <end position="693"/>
    </location>
</feature>
<feature type="region of interest" description="Disordered" evidence="9">
    <location>
        <begin position="557"/>
        <end position="584"/>
    </location>
</feature>
<dbReference type="Pfam" id="PF07885">
    <property type="entry name" value="Ion_trans_2"/>
    <property type="match status" value="2"/>
</dbReference>
<feature type="compositionally biased region" description="Basic and acidic residues" evidence="9">
    <location>
        <begin position="1"/>
        <end position="23"/>
    </location>
</feature>
<feature type="region of interest" description="Disordered" evidence="9">
    <location>
        <begin position="1"/>
        <end position="34"/>
    </location>
</feature>
<feature type="transmembrane region" description="Helical" evidence="10">
    <location>
        <begin position="199"/>
        <end position="221"/>
    </location>
</feature>
<evidence type="ECO:0000256" key="6">
    <source>
        <dbReference type="ARBA" id="ARBA00023136"/>
    </source>
</evidence>
<dbReference type="GO" id="GO:0015271">
    <property type="term" value="F:outward rectifier potassium channel activity"/>
    <property type="evidence" value="ECO:0007669"/>
    <property type="project" value="TreeGrafter"/>
</dbReference>
<evidence type="ECO:0000256" key="4">
    <source>
        <dbReference type="ARBA" id="ARBA00022989"/>
    </source>
</evidence>
<dbReference type="PRINTS" id="PR01333">
    <property type="entry name" value="2POREKCHANEL"/>
</dbReference>
<evidence type="ECO:0000256" key="1">
    <source>
        <dbReference type="ARBA" id="ARBA00004141"/>
    </source>
</evidence>
<organism evidence="12 13">
    <name type="scientific">Epichloe festucae (strain Fl1)</name>
    <dbReference type="NCBI Taxonomy" id="877507"/>
    <lineage>
        <taxon>Eukaryota</taxon>
        <taxon>Fungi</taxon>
        <taxon>Dikarya</taxon>
        <taxon>Ascomycota</taxon>
        <taxon>Pezizomycotina</taxon>
        <taxon>Sordariomycetes</taxon>
        <taxon>Hypocreomycetidae</taxon>
        <taxon>Hypocreales</taxon>
        <taxon>Clavicipitaceae</taxon>
        <taxon>Epichloe</taxon>
    </lineage>
</organism>
<feature type="compositionally biased region" description="Basic residues" evidence="9">
    <location>
        <begin position="674"/>
        <end position="683"/>
    </location>
</feature>
<dbReference type="AlphaFoldDB" id="A0A7U3SMR0"/>
<name>A0A7U3SMR0_EPIFF</name>